<organism evidence="3 4">
    <name type="scientific">Roseibium alexandrii</name>
    <dbReference type="NCBI Taxonomy" id="388408"/>
    <lineage>
        <taxon>Bacteria</taxon>
        <taxon>Pseudomonadati</taxon>
        <taxon>Pseudomonadota</taxon>
        <taxon>Alphaproteobacteria</taxon>
        <taxon>Hyphomicrobiales</taxon>
        <taxon>Stappiaceae</taxon>
        <taxon>Roseibium</taxon>
    </lineage>
</organism>
<feature type="compositionally biased region" description="Pro residues" evidence="1">
    <location>
        <begin position="422"/>
        <end position="431"/>
    </location>
</feature>
<gene>
    <name evidence="3" type="ORF">LAX5112_02756</name>
</gene>
<feature type="chain" id="PRO_5005809224" description="Oxygen tolerance protein BatD" evidence="2">
    <location>
        <begin position="20"/>
        <end position="431"/>
    </location>
</feature>
<dbReference type="PANTHER" id="PTHR40940:SF1">
    <property type="entry name" value="PROTEIN BATD"/>
    <property type="match status" value="1"/>
</dbReference>
<dbReference type="PANTHER" id="PTHR40940">
    <property type="entry name" value="PROTEIN BATD-RELATED"/>
    <property type="match status" value="1"/>
</dbReference>
<dbReference type="OrthoDB" id="7699970at2"/>
<dbReference type="AlphaFoldDB" id="A0A0M7A9W3"/>
<evidence type="ECO:0008006" key="5">
    <source>
        <dbReference type="Google" id="ProtNLM"/>
    </source>
</evidence>
<evidence type="ECO:0000313" key="3">
    <source>
        <dbReference type="EMBL" id="CTQ71252.1"/>
    </source>
</evidence>
<dbReference type="STRING" id="388408.LAX5112_02756"/>
<sequence>MIRAILALCLLLFTAAVQAQEAPQPIVRTTLEKDTAIPGQPLIFRVTILVPTWMPAPPVFPSFEAPNVVVRLPSRASSPTSERVNGDTWSGVSRAYRLYPMVPGTFQVPGGPITTTYADPETREPIKAEVDVAPFAITGEAPDSAKDLTPFLAANALTLTRQVDGTPGDLTAGDALTLTTTIKVTGVFPMFVAPIGAGDPVEGLSYYPASPVLKETENRGQIFGTRTETLTIVAENTGTYQVPEQKLSWYNLTSKKVETASVPAIDLNVTGPPLAAEPQSEALNWQSIASSGAAALLLIGILVGLLHKFGPQAAALFQAAKAKYEATEYFAYRHFKKALNTQDYSSAMTRGIIWKHRLDTTKAQPDWAPLERDFTALGSALFSSEGQISNSAIRKAWAQVETTAAEVRHQAKSRTRPGSKTPLPPLNPVGY</sequence>
<protein>
    <recommendedName>
        <fullName evidence="5">Oxygen tolerance protein BatD</fullName>
    </recommendedName>
</protein>
<keyword evidence="4" id="KW-1185">Reference proteome</keyword>
<feature type="signal peptide" evidence="2">
    <location>
        <begin position="1"/>
        <end position="19"/>
    </location>
</feature>
<evidence type="ECO:0000313" key="4">
    <source>
        <dbReference type="Proteomes" id="UP000053235"/>
    </source>
</evidence>
<dbReference type="EMBL" id="CXWD01000010">
    <property type="protein sequence ID" value="CTQ71252.1"/>
    <property type="molecule type" value="Genomic_DNA"/>
</dbReference>
<name>A0A0M7A9W3_9HYPH</name>
<dbReference type="RefSeq" id="WP_055672316.1">
    <property type="nucleotide sequence ID" value="NZ_CXWD01000010.1"/>
</dbReference>
<accession>A0A0M7A9W3</accession>
<feature type="region of interest" description="Disordered" evidence="1">
    <location>
        <begin position="407"/>
        <end position="431"/>
    </location>
</feature>
<dbReference type="InterPro" id="IPR025738">
    <property type="entry name" value="BatD"/>
</dbReference>
<evidence type="ECO:0000256" key="2">
    <source>
        <dbReference type="SAM" id="SignalP"/>
    </source>
</evidence>
<evidence type="ECO:0000256" key="1">
    <source>
        <dbReference type="SAM" id="MobiDB-lite"/>
    </source>
</evidence>
<proteinExistence type="predicted"/>
<reference evidence="4" key="1">
    <citation type="submission" date="2015-07" db="EMBL/GenBank/DDBJ databases">
        <authorList>
            <person name="Rodrigo-Torres Lidia"/>
            <person name="Arahal R.David."/>
        </authorList>
    </citation>
    <scope>NUCLEOTIDE SEQUENCE [LARGE SCALE GENOMIC DNA]</scope>
    <source>
        <strain evidence="4">CECT 5112</strain>
    </source>
</reference>
<keyword evidence="2" id="KW-0732">Signal</keyword>
<dbReference type="Proteomes" id="UP000053235">
    <property type="component" value="Unassembled WGS sequence"/>
</dbReference>